<accession>A0A212U5E1</accession>
<name>A0A212U5E1_9MICO</name>
<keyword evidence="2" id="KW-1185">Reference proteome</keyword>
<dbReference type="RefSeq" id="WP_012801966.1">
    <property type="nucleotide sequence ID" value="NZ_FYEZ01000003.1"/>
</dbReference>
<protein>
    <submittedName>
        <fullName evidence="1">Uncharacterized protein</fullName>
    </submittedName>
</protein>
<gene>
    <name evidence="1" type="ORF">SAMN05445756_1954</name>
</gene>
<dbReference type="EMBL" id="FYEZ01000003">
    <property type="protein sequence ID" value="SNC73416.1"/>
    <property type="molecule type" value="Genomic_DNA"/>
</dbReference>
<sequence>MHDIRTDHTLCVTLPLGPVTPLPGFRPVVLSLVSVQRMRWAQGAA</sequence>
<evidence type="ECO:0000313" key="2">
    <source>
        <dbReference type="Proteomes" id="UP000198122"/>
    </source>
</evidence>
<proteinExistence type="predicted"/>
<organism evidence="1 2">
    <name type="scientific">Kytococcus aerolatus</name>
    <dbReference type="NCBI Taxonomy" id="592308"/>
    <lineage>
        <taxon>Bacteria</taxon>
        <taxon>Bacillati</taxon>
        <taxon>Actinomycetota</taxon>
        <taxon>Actinomycetes</taxon>
        <taxon>Micrococcales</taxon>
        <taxon>Kytococcaceae</taxon>
        <taxon>Kytococcus</taxon>
    </lineage>
</organism>
<dbReference type="Proteomes" id="UP000198122">
    <property type="component" value="Unassembled WGS sequence"/>
</dbReference>
<evidence type="ECO:0000313" key="1">
    <source>
        <dbReference type="EMBL" id="SNC73416.1"/>
    </source>
</evidence>
<dbReference type="AlphaFoldDB" id="A0A212U5E1"/>
<reference evidence="1 2" key="1">
    <citation type="submission" date="2017-06" db="EMBL/GenBank/DDBJ databases">
        <authorList>
            <person name="Kim H.J."/>
            <person name="Triplett B.A."/>
        </authorList>
    </citation>
    <scope>NUCLEOTIDE SEQUENCE [LARGE SCALE GENOMIC DNA]</scope>
    <source>
        <strain evidence="1 2">DSM 22179</strain>
    </source>
</reference>